<sequence>MMLLRKIFYLTLISVSFLCGKTTTIKVFHVFSSLGDIETAELKNSIILKYDENGAMTDSSIFTHTLPLSEKYIYVAGPSEGLRLRRQYERERVLSYRFENDDNGRRLSASLYGIEDTLYWKEFLKYDEDGRLEKRIRHNPSKAINPEMMSKKNESGDMIWGESYQYDSTGSIKTIREFYDDYILEVSTYQIDSLKTPKKTQEYFDPSVIFRTEYIYNNDGLLSHKITVERMGKSLESKKYNYDELGRIKRIKIFNSDGVLSEIINSVFDDKDFKISKFTADSTMKIIEKTEIKLDNKGRHLVVTDLDGNGGLMGKKIYSYDENDQIVQITRYDMIHRKNENSEIPVTVMTYEYE</sequence>
<accession>A0A381VB24</accession>
<dbReference type="EMBL" id="UINC01008112">
    <property type="protein sequence ID" value="SVA36563.1"/>
    <property type="molecule type" value="Genomic_DNA"/>
</dbReference>
<gene>
    <name evidence="1" type="ORF">METZ01_LOCUS89417</name>
</gene>
<organism evidence="1">
    <name type="scientific">marine metagenome</name>
    <dbReference type="NCBI Taxonomy" id="408172"/>
    <lineage>
        <taxon>unclassified sequences</taxon>
        <taxon>metagenomes</taxon>
        <taxon>ecological metagenomes</taxon>
    </lineage>
</organism>
<dbReference type="Gene3D" id="2.180.10.10">
    <property type="entry name" value="RHS repeat-associated core"/>
    <property type="match status" value="1"/>
</dbReference>
<name>A0A381VB24_9ZZZZ</name>
<reference evidence="1" key="1">
    <citation type="submission" date="2018-05" db="EMBL/GenBank/DDBJ databases">
        <authorList>
            <person name="Lanie J.A."/>
            <person name="Ng W.-L."/>
            <person name="Kazmierczak K.M."/>
            <person name="Andrzejewski T.M."/>
            <person name="Davidsen T.M."/>
            <person name="Wayne K.J."/>
            <person name="Tettelin H."/>
            <person name="Glass J.I."/>
            <person name="Rusch D."/>
            <person name="Podicherti R."/>
            <person name="Tsui H.-C.T."/>
            <person name="Winkler M.E."/>
        </authorList>
    </citation>
    <scope>NUCLEOTIDE SEQUENCE</scope>
</reference>
<proteinExistence type="predicted"/>
<dbReference type="AlphaFoldDB" id="A0A381VB24"/>
<protein>
    <submittedName>
        <fullName evidence="1">Uncharacterized protein</fullName>
    </submittedName>
</protein>
<evidence type="ECO:0000313" key="1">
    <source>
        <dbReference type="EMBL" id="SVA36563.1"/>
    </source>
</evidence>